<dbReference type="RefSeq" id="WP_084930016.1">
    <property type="nucleotide sequence ID" value="NZ_NCVN01000016.1"/>
</dbReference>
<protein>
    <submittedName>
        <fullName evidence="2">Uncharacterized protein</fullName>
    </submittedName>
</protein>
<sequence>MSRVIYRTRPLSPYAKYEKYWNEYIQEGDEIIKYVYNKVKFPDRELRNEIYSDEKQRWTIGDIDFPDWLYGYVVDSDLSDSGKKIVKQWRLEKYISDLNNYKEKGYFIDEEKKIVITDREILMFREDSEVPYWDKITSLVKEAYNRIRITPQMMELVKKDFETQTVDYEILCEMAEQNRKKNEEKEKEFLAKQQELQEKKDYEVAIQLFLRLQKNLDDIKPKLSEEGRKEIDNLLNLINESEISRARYDILHQAGVEIILKEKSKRG</sequence>
<evidence type="ECO:0000256" key="1">
    <source>
        <dbReference type="SAM" id="Coils"/>
    </source>
</evidence>
<evidence type="ECO:0000313" key="3">
    <source>
        <dbReference type="Proteomes" id="UP000193206"/>
    </source>
</evidence>
<keyword evidence="1" id="KW-0175">Coiled coil</keyword>
<reference evidence="2 3" key="1">
    <citation type="journal article" date="2016" name="Eur. J. Clin. Microbiol. Infect. Dis.">
        <title>Whole genome sequencing as a tool for phylogenetic analysis of clinical strains of Mitis group streptococci.</title>
        <authorList>
            <person name="Rasmussen L.H."/>
            <person name="Dargis R."/>
            <person name="Hojholt K."/>
            <person name="Christensen J.J."/>
            <person name="Skovgaard O."/>
            <person name="Justesen U.S."/>
            <person name="Rosenvinge F.S."/>
            <person name="Moser C."/>
            <person name="Lukjancenko O."/>
            <person name="Rasmussen S."/>
            <person name="Nielsen X.C."/>
        </authorList>
    </citation>
    <scope>NUCLEOTIDE SEQUENCE [LARGE SCALE GENOMIC DNA]</scope>
    <source>
        <strain evidence="2 3">B_009152_10</strain>
    </source>
</reference>
<accession>A0A1X1L786</accession>
<evidence type="ECO:0000313" key="2">
    <source>
        <dbReference type="EMBL" id="ORP07565.1"/>
    </source>
</evidence>
<organism evidence="2 3">
    <name type="scientific">Streptococcus mitis</name>
    <dbReference type="NCBI Taxonomy" id="28037"/>
    <lineage>
        <taxon>Bacteria</taxon>
        <taxon>Bacillati</taxon>
        <taxon>Bacillota</taxon>
        <taxon>Bacilli</taxon>
        <taxon>Lactobacillales</taxon>
        <taxon>Streptococcaceae</taxon>
        <taxon>Streptococcus</taxon>
        <taxon>Streptococcus mitis group</taxon>
    </lineage>
</organism>
<feature type="coiled-coil region" evidence="1">
    <location>
        <begin position="168"/>
        <end position="200"/>
    </location>
</feature>
<gene>
    <name evidence="2" type="ORF">B7692_04365</name>
</gene>
<dbReference type="EMBL" id="NCVN01000016">
    <property type="protein sequence ID" value="ORP07565.1"/>
    <property type="molecule type" value="Genomic_DNA"/>
</dbReference>
<dbReference type="Proteomes" id="UP000193206">
    <property type="component" value="Unassembled WGS sequence"/>
</dbReference>
<name>A0A1X1L786_STRMT</name>
<proteinExistence type="predicted"/>
<dbReference type="AlphaFoldDB" id="A0A1X1L786"/>
<comment type="caution">
    <text evidence="2">The sequence shown here is derived from an EMBL/GenBank/DDBJ whole genome shotgun (WGS) entry which is preliminary data.</text>
</comment>